<dbReference type="GO" id="GO:0005930">
    <property type="term" value="C:axoneme"/>
    <property type="evidence" value="ECO:0007669"/>
    <property type="project" value="UniProtKB-SubCell"/>
</dbReference>
<dbReference type="GO" id="GO:0003356">
    <property type="term" value="P:regulation of cilium beat frequency"/>
    <property type="evidence" value="ECO:0007669"/>
    <property type="project" value="TreeGrafter"/>
</dbReference>
<dbReference type="EMBL" id="OU900094">
    <property type="protein sequence ID" value="CAG9854598.1"/>
    <property type="molecule type" value="Genomic_DNA"/>
</dbReference>
<evidence type="ECO:0000256" key="5">
    <source>
        <dbReference type="ARBA" id="ARBA00022794"/>
    </source>
</evidence>
<dbReference type="PANTHER" id="PTHR21442:SF0">
    <property type="entry name" value="CILIA- AND FLAGELLA-ASSOCIATED PROTEIN 206"/>
    <property type="match status" value="1"/>
</dbReference>
<organism evidence="10 11">
    <name type="scientific">Phyllotreta striolata</name>
    <name type="common">Striped flea beetle</name>
    <name type="synonym">Crioceris striolata</name>
    <dbReference type="NCBI Taxonomy" id="444603"/>
    <lineage>
        <taxon>Eukaryota</taxon>
        <taxon>Metazoa</taxon>
        <taxon>Ecdysozoa</taxon>
        <taxon>Arthropoda</taxon>
        <taxon>Hexapoda</taxon>
        <taxon>Insecta</taxon>
        <taxon>Pterygota</taxon>
        <taxon>Neoptera</taxon>
        <taxon>Endopterygota</taxon>
        <taxon>Coleoptera</taxon>
        <taxon>Polyphaga</taxon>
        <taxon>Cucujiformia</taxon>
        <taxon>Chrysomeloidea</taxon>
        <taxon>Chrysomelidae</taxon>
        <taxon>Galerucinae</taxon>
        <taxon>Alticini</taxon>
        <taxon>Phyllotreta</taxon>
    </lineage>
</organism>
<protein>
    <recommendedName>
        <fullName evidence="3">Cilia- and flagella-associated protein 206</fullName>
    </recommendedName>
</protein>
<keyword evidence="4" id="KW-0963">Cytoplasm</keyword>
<proteinExistence type="inferred from homology"/>
<dbReference type="OrthoDB" id="10251073at2759"/>
<dbReference type="Pfam" id="PF12018">
    <property type="entry name" value="FAP206"/>
    <property type="match status" value="1"/>
</dbReference>
<reference evidence="10" key="1">
    <citation type="submission" date="2022-01" db="EMBL/GenBank/DDBJ databases">
        <authorList>
            <person name="King R."/>
        </authorList>
    </citation>
    <scope>NUCLEOTIDE SEQUENCE</scope>
</reference>
<comment type="function">
    <text evidence="9">Essential for sperm motility and is involved in the regulation of the beating frequency of motile cilia on the epithelial cells of the respiratory tract. Required for the establishment of radial spokes in sperm flagella.</text>
</comment>
<sequence length="622" mass="72892">MSEIVEIADKRVNNVLHELKTLLKDEENEEYTYKISENFYRFYISLLLYDPNWSIAVNLLQRTKIEEFMKFLVRQVKLEQELSMVVLKLQYHTRKTFNRIQTSEDKIESQRLIRLNSKLYPLKVSILRSNPGDNLKAVFYRCVVYFSLLTGMGDFKYDKEYAVNAQVLKSVMNLDELKELLKLPFQDKTKRFEQIIEVCTGIRIYNKDCGLLSDGLNDIMKDLTMMLHGLLLQTQKDSDILQTKITRVTEFLRKCFTLYEIEGNVLMSTNLHPKLSQDMLPTYMHLLLLYKQSFRDMQVIDGILKEILDKVLVLEQRMFKELERIREIVSPEMLISADLIFPYFEYLSFLWNKLKDKYLLVEYVVDQALTIVTKVEEFNGFYSTLFYNYEDFQSLHSKGSVVSTMYRNSDCTMIVSDPVENDELEFRGYCCVMLTFTKGFLVQGEEQFGIVKYKGRCYIFSSKLAVTAFYSQPEYFTKSVIQLARTHCGLIHYLDIENELDKLKYEIDIVPELPSNVLTSDASCQADGEMMEKYINSQYSSSLWFYKQQAIRMANLSHCESKSVNTSKKANIGVMSTQIYRRKDNCTQTRADQSTNTNKCLSFIYGLRGVKNDRQIQLLSKL</sequence>
<evidence type="ECO:0000313" key="10">
    <source>
        <dbReference type="EMBL" id="CAG9854598.1"/>
    </source>
</evidence>
<keyword evidence="8" id="KW-0966">Cell projection</keyword>
<dbReference type="GO" id="GO:0036064">
    <property type="term" value="C:ciliary basal body"/>
    <property type="evidence" value="ECO:0007669"/>
    <property type="project" value="TreeGrafter"/>
</dbReference>
<evidence type="ECO:0000256" key="8">
    <source>
        <dbReference type="ARBA" id="ARBA00023273"/>
    </source>
</evidence>
<dbReference type="AlphaFoldDB" id="A0A9N9TIR8"/>
<evidence type="ECO:0000256" key="4">
    <source>
        <dbReference type="ARBA" id="ARBA00022490"/>
    </source>
</evidence>
<comment type="subcellular location">
    <subcellularLocation>
        <location evidence="1">Cytoplasm</location>
        <location evidence="1">Cytoskeleton</location>
        <location evidence="1">Cilium axoneme</location>
    </subcellularLocation>
</comment>
<keyword evidence="11" id="KW-1185">Reference proteome</keyword>
<accession>A0A9N9TIR8</accession>
<keyword evidence="5" id="KW-0970">Cilium biogenesis/degradation</keyword>
<name>A0A9N9TIR8_PHYSR</name>
<gene>
    <name evidence="10" type="ORF">PHYEVI_LOCUS1059</name>
</gene>
<keyword evidence="6" id="KW-0969">Cilium</keyword>
<evidence type="ECO:0000256" key="1">
    <source>
        <dbReference type="ARBA" id="ARBA00004430"/>
    </source>
</evidence>
<evidence type="ECO:0000256" key="6">
    <source>
        <dbReference type="ARBA" id="ARBA00023069"/>
    </source>
</evidence>
<dbReference type="Proteomes" id="UP001153712">
    <property type="component" value="Chromosome 1"/>
</dbReference>
<keyword evidence="7" id="KW-0206">Cytoskeleton</keyword>
<evidence type="ECO:0000313" key="11">
    <source>
        <dbReference type="Proteomes" id="UP001153712"/>
    </source>
</evidence>
<dbReference type="PANTHER" id="PTHR21442">
    <property type="entry name" value="CILIA- AND FLAGELLA-ASSOCIATED PROTEIN 206"/>
    <property type="match status" value="1"/>
</dbReference>
<evidence type="ECO:0000256" key="2">
    <source>
        <dbReference type="ARBA" id="ARBA00010500"/>
    </source>
</evidence>
<comment type="similarity">
    <text evidence="2">Belongs to the CFAP206 family.</text>
</comment>
<evidence type="ECO:0000256" key="9">
    <source>
        <dbReference type="ARBA" id="ARBA00045321"/>
    </source>
</evidence>
<dbReference type="InterPro" id="IPR021897">
    <property type="entry name" value="FAP206"/>
</dbReference>
<evidence type="ECO:0000256" key="3">
    <source>
        <dbReference type="ARBA" id="ARBA00021602"/>
    </source>
</evidence>
<evidence type="ECO:0000256" key="7">
    <source>
        <dbReference type="ARBA" id="ARBA00023212"/>
    </source>
</evidence>
<dbReference type="GO" id="GO:0030030">
    <property type="term" value="P:cell projection organization"/>
    <property type="evidence" value="ECO:0007669"/>
    <property type="project" value="UniProtKB-KW"/>
</dbReference>